<accession>A0ABT6XCL4</accession>
<keyword evidence="2" id="KW-0812">Transmembrane</keyword>
<dbReference type="SUPFAM" id="SSF52317">
    <property type="entry name" value="Class I glutamine amidotransferase-like"/>
    <property type="match status" value="1"/>
</dbReference>
<dbReference type="Gene3D" id="3.40.50.880">
    <property type="match status" value="1"/>
</dbReference>
<keyword evidence="2" id="KW-1133">Transmembrane helix</keyword>
<name>A0ABT6XCL4_9GAMM</name>
<dbReference type="InterPro" id="IPR029062">
    <property type="entry name" value="Class_I_gatase-like"/>
</dbReference>
<protein>
    <submittedName>
        <fullName evidence="3">Carboxypeptidase regulatory-like domain-containing protein</fullName>
    </submittedName>
</protein>
<evidence type="ECO:0000313" key="3">
    <source>
        <dbReference type="EMBL" id="MDI9237665.1"/>
    </source>
</evidence>
<feature type="transmembrane region" description="Helical" evidence="2">
    <location>
        <begin position="40"/>
        <end position="63"/>
    </location>
</feature>
<dbReference type="PANTHER" id="PTHR37947">
    <property type="entry name" value="BLL2462 PROTEIN"/>
    <property type="match status" value="1"/>
</dbReference>
<gene>
    <name evidence="3" type="ORF">QLQ15_01925</name>
</gene>
<proteinExistence type="predicted"/>
<feature type="transmembrane region" description="Helical" evidence="2">
    <location>
        <begin position="12"/>
        <end position="28"/>
    </location>
</feature>
<feature type="region of interest" description="Disordered" evidence="1">
    <location>
        <begin position="376"/>
        <end position="397"/>
    </location>
</feature>
<evidence type="ECO:0000256" key="2">
    <source>
        <dbReference type="SAM" id="Phobius"/>
    </source>
</evidence>
<dbReference type="Proteomes" id="UP001321580">
    <property type="component" value="Unassembled WGS sequence"/>
</dbReference>
<evidence type="ECO:0000313" key="4">
    <source>
        <dbReference type="Proteomes" id="UP001321580"/>
    </source>
</evidence>
<dbReference type="EMBL" id="JASGBI010000001">
    <property type="protein sequence ID" value="MDI9237665.1"/>
    <property type="molecule type" value="Genomic_DNA"/>
</dbReference>
<keyword evidence="4" id="KW-1185">Reference proteome</keyword>
<comment type="caution">
    <text evidence="3">The sequence shown here is derived from an EMBL/GenBank/DDBJ whole genome shotgun (WGS) entry which is preliminary data.</text>
</comment>
<sequence>MTSMLTPQNATIAVLILVVAIACTRLLLRQRGAEHAARSRAWRVALLLIAQPVCAALLYFALWPPTVPGEAGTLVVATAGATAARMEAVPGDAQLALPEAPALSGVARVPDLATALRQHPGTQRVRVVGQGLVPRDRDAVSGIALTFDAAPLPRGLVELDGPDRAAAGTAFRVSGRAEGVSDGFAELLDPARRRVDRVALPADGRFSLSATVRTPGAAAFNVRVVDARQRTIDSVALPLQVEAVAPPRVLLLAGAPGPEVKYLRRWLRDAGLPSHAQLTAGGGVQLGDAPLVVNAGNLARFDVAIVDERAWSALGETSRAALDEAVRNGMGLLVRMTATPSDAERRRLRALGFDSSGGGDTTAARPRVAISDDDATRARIGPGSRDAPRAHDAQVEDVPELTRRTLRLQAGDAVPLTTEQDGTALGSWRAVGRGRVGVWPVTDSYRWVLAGRSDLHGELWSSLVSTLARAQSGQRFLIPGDAREGQRIALCGVDATASVIAPDGSIAPVLRDPATGTRACAAFWPQSQGWHLLRSGERTQAFFVRGASEATGLASEDIRTTTMRLMASAPTTVSDVAAPRHPTARWPWWLAWLLLSGVLWWLERSRLGRR</sequence>
<keyword evidence="2" id="KW-0472">Membrane</keyword>
<dbReference type="PANTHER" id="PTHR37947:SF1">
    <property type="entry name" value="BLL2462 PROTEIN"/>
    <property type="match status" value="1"/>
</dbReference>
<organism evidence="3 4">
    <name type="scientific">Lysobacter stagni</name>
    <dbReference type="NCBI Taxonomy" id="3045172"/>
    <lineage>
        <taxon>Bacteria</taxon>
        <taxon>Pseudomonadati</taxon>
        <taxon>Pseudomonadota</taxon>
        <taxon>Gammaproteobacteria</taxon>
        <taxon>Lysobacterales</taxon>
        <taxon>Lysobacteraceae</taxon>
        <taxon>Lysobacter</taxon>
    </lineage>
</organism>
<evidence type="ECO:0000256" key="1">
    <source>
        <dbReference type="SAM" id="MobiDB-lite"/>
    </source>
</evidence>
<reference evidence="3 4" key="1">
    <citation type="submission" date="2023-05" db="EMBL/GenBank/DDBJ databases">
        <title>Lysobacter sp. strain LF1 Genome sequencing and assembly.</title>
        <authorList>
            <person name="Jung Y."/>
        </authorList>
    </citation>
    <scope>NUCLEOTIDE SEQUENCE [LARGE SCALE GENOMIC DNA]</scope>
    <source>
        <strain evidence="3 4">LF1</strain>
    </source>
</reference>
<dbReference type="RefSeq" id="WP_283211174.1">
    <property type="nucleotide sequence ID" value="NZ_JASGBI010000001.1"/>
</dbReference>